<protein>
    <submittedName>
        <fullName evidence="2">Uncharacterized protein</fullName>
    </submittedName>
</protein>
<evidence type="ECO:0000313" key="2">
    <source>
        <dbReference type="EMBL" id="KAK5845961.1"/>
    </source>
</evidence>
<feature type="compositionally biased region" description="Basic and acidic residues" evidence="1">
    <location>
        <begin position="82"/>
        <end position="91"/>
    </location>
</feature>
<feature type="compositionally biased region" description="Acidic residues" evidence="1">
    <location>
        <begin position="70"/>
        <end position="81"/>
    </location>
</feature>
<comment type="caution">
    <text evidence="2">The sequence shown here is derived from an EMBL/GenBank/DDBJ whole genome shotgun (WGS) entry which is preliminary data.</text>
</comment>
<feature type="region of interest" description="Disordered" evidence="1">
    <location>
        <begin position="44"/>
        <end position="127"/>
    </location>
</feature>
<name>A0ABR0R441_GOSAR</name>
<dbReference type="EMBL" id="JARKNE010000001">
    <property type="protein sequence ID" value="KAK5845961.1"/>
    <property type="molecule type" value="Genomic_DNA"/>
</dbReference>
<organism evidence="2 3">
    <name type="scientific">Gossypium arboreum</name>
    <name type="common">Tree cotton</name>
    <name type="synonym">Gossypium nanking</name>
    <dbReference type="NCBI Taxonomy" id="29729"/>
    <lineage>
        <taxon>Eukaryota</taxon>
        <taxon>Viridiplantae</taxon>
        <taxon>Streptophyta</taxon>
        <taxon>Embryophyta</taxon>
        <taxon>Tracheophyta</taxon>
        <taxon>Spermatophyta</taxon>
        <taxon>Magnoliopsida</taxon>
        <taxon>eudicotyledons</taxon>
        <taxon>Gunneridae</taxon>
        <taxon>Pentapetalae</taxon>
        <taxon>rosids</taxon>
        <taxon>malvids</taxon>
        <taxon>Malvales</taxon>
        <taxon>Malvaceae</taxon>
        <taxon>Malvoideae</taxon>
        <taxon>Gossypium</taxon>
    </lineage>
</organism>
<sequence length="127" mass="14546">MSCKKTRSAKTAPKNQILIDEEVKERFDSIFKHQPMMSEKRLVEKVHEMNQGEQEEPTEPDNEKSTKEIETEDNLVTDTEEESNKELDSPKPVEGSTTPELRVEPKEEPIKLSVEPESATPTLTCYL</sequence>
<feature type="compositionally biased region" description="Basic and acidic residues" evidence="1">
    <location>
        <begin position="101"/>
        <end position="110"/>
    </location>
</feature>
<accession>A0ABR0R441</accession>
<dbReference type="Proteomes" id="UP001358586">
    <property type="component" value="Chromosome 1"/>
</dbReference>
<proteinExistence type="predicted"/>
<reference evidence="2 3" key="1">
    <citation type="submission" date="2023-03" db="EMBL/GenBank/DDBJ databases">
        <title>WGS of Gossypium arboreum.</title>
        <authorList>
            <person name="Yu D."/>
        </authorList>
    </citation>
    <scope>NUCLEOTIDE SEQUENCE [LARGE SCALE GENOMIC DNA]</scope>
    <source>
        <tissue evidence="2">Leaf</tissue>
    </source>
</reference>
<gene>
    <name evidence="2" type="ORF">PVK06_002219</name>
</gene>
<evidence type="ECO:0000313" key="3">
    <source>
        <dbReference type="Proteomes" id="UP001358586"/>
    </source>
</evidence>
<keyword evidence="3" id="KW-1185">Reference proteome</keyword>
<evidence type="ECO:0000256" key="1">
    <source>
        <dbReference type="SAM" id="MobiDB-lite"/>
    </source>
</evidence>